<dbReference type="AlphaFoldDB" id="A0AA43TTE9"/>
<organism evidence="1 2">
    <name type="scientific">Ramalina farinacea</name>
    <dbReference type="NCBI Taxonomy" id="258253"/>
    <lineage>
        <taxon>Eukaryota</taxon>
        <taxon>Fungi</taxon>
        <taxon>Dikarya</taxon>
        <taxon>Ascomycota</taxon>
        <taxon>Pezizomycotina</taxon>
        <taxon>Lecanoromycetes</taxon>
        <taxon>OSLEUM clade</taxon>
        <taxon>Lecanoromycetidae</taxon>
        <taxon>Lecanorales</taxon>
        <taxon>Lecanorineae</taxon>
        <taxon>Ramalinaceae</taxon>
        <taxon>Ramalina</taxon>
    </lineage>
</organism>
<evidence type="ECO:0000313" key="1">
    <source>
        <dbReference type="EMBL" id="MDI1487503.1"/>
    </source>
</evidence>
<sequence>MTDDPCLTNDSKKLRRIKLGSEDESLIGSNLAGSLADFASRHLDHRSNLKSSRDEISPEEERNLSGESIAVFFPGLLENGDVRAAEPATKYYHAAQIRAFLKKIEENTRETLKKFKGYKDGLPGETVSHTNIMIHLAPYSDDVQISAQLHNDVMRDQQILLESIIEA</sequence>
<dbReference type="Proteomes" id="UP001161017">
    <property type="component" value="Unassembled WGS sequence"/>
</dbReference>
<accession>A0AA43TTE9</accession>
<protein>
    <submittedName>
        <fullName evidence="1">Uncharacterized protein</fullName>
    </submittedName>
</protein>
<comment type="caution">
    <text evidence="1">The sequence shown here is derived from an EMBL/GenBank/DDBJ whole genome shotgun (WGS) entry which is preliminary data.</text>
</comment>
<name>A0AA43TTE9_9LECA</name>
<dbReference type="EMBL" id="JAPUFD010000005">
    <property type="protein sequence ID" value="MDI1487503.1"/>
    <property type="molecule type" value="Genomic_DNA"/>
</dbReference>
<reference evidence="1" key="1">
    <citation type="journal article" date="2023" name="Genome Biol. Evol.">
        <title>First Whole Genome Sequence and Flow Cytometry Genome Size Data for the Lichen-Forming Fungus Ramalina farinacea (Ascomycota).</title>
        <authorList>
            <person name="Llewellyn T."/>
            <person name="Mian S."/>
            <person name="Hill R."/>
            <person name="Leitch I.J."/>
            <person name="Gaya E."/>
        </authorList>
    </citation>
    <scope>NUCLEOTIDE SEQUENCE</scope>
    <source>
        <strain evidence="1">LIQ254RAFAR</strain>
    </source>
</reference>
<proteinExistence type="predicted"/>
<gene>
    <name evidence="1" type="ORF">OHK93_006773</name>
</gene>
<keyword evidence="2" id="KW-1185">Reference proteome</keyword>
<evidence type="ECO:0000313" key="2">
    <source>
        <dbReference type="Proteomes" id="UP001161017"/>
    </source>
</evidence>